<evidence type="ECO:0000256" key="10">
    <source>
        <dbReference type="PROSITE-ProRule" id="PRU00376"/>
    </source>
</evidence>
<evidence type="ECO:0000256" key="7">
    <source>
        <dbReference type="ARBA" id="ARBA00060245"/>
    </source>
</evidence>
<reference evidence="13" key="1">
    <citation type="submission" date="2023-01" db="EMBL/GenBank/DDBJ databases">
        <title>Genome assembly of the deep-sea coral Lophelia pertusa.</title>
        <authorList>
            <person name="Herrera S."/>
            <person name="Cordes E."/>
        </authorList>
    </citation>
    <scope>NUCLEOTIDE SEQUENCE</scope>
    <source>
        <strain evidence="13">USNM1676648</strain>
        <tissue evidence="13">Polyp</tissue>
    </source>
</reference>
<evidence type="ECO:0000256" key="5">
    <source>
        <dbReference type="ARBA" id="ARBA00023054"/>
    </source>
</evidence>
<evidence type="ECO:0000256" key="1">
    <source>
        <dbReference type="ARBA" id="ARBA00004123"/>
    </source>
</evidence>
<dbReference type="GO" id="GO:0005634">
    <property type="term" value="C:nucleus"/>
    <property type="evidence" value="ECO:0007669"/>
    <property type="project" value="UniProtKB-SubCell"/>
</dbReference>
<evidence type="ECO:0000256" key="9">
    <source>
        <dbReference type="ARBA" id="ARBA00068329"/>
    </source>
</evidence>
<name>A0A9X0CI00_9CNID</name>
<dbReference type="Gene3D" id="2.60.40.1970">
    <property type="entry name" value="YEATS domain"/>
    <property type="match status" value="1"/>
</dbReference>
<dbReference type="InterPro" id="IPR038704">
    <property type="entry name" value="YEAST_sf"/>
</dbReference>
<dbReference type="Proteomes" id="UP001163046">
    <property type="component" value="Unassembled WGS sequence"/>
</dbReference>
<dbReference type="InterPro" id="IPR055127">
    <property type="entry name" value="YEATS2_3HBD"/>
</dbReference>
<keyword evidence="14" id="KW-1185">Reference proteome</keyword>
<evidence type="ECO:0000256" key="8">
    <source>
        <dbReference type="ARBA" id="ARBA00065122"/>
    </source>
</evidence>
<dbReference type="Pfam" id="PF22951">
    <property type="entry name" value="3HBD"/>
    <property type="match status" value="1"/>
</dbReference>
<evidence type="ECO:0000256" key="11">
    <source>
        <dbReference type="SAM" id="MobiDB-lite"/>
    </source>
</evidence>
<proteinExistence type="predicted"/>
<comment type="caution">
    <text evidence="13">The sequence shown here is derived from an EMBL/GenBank/DDBJ whole genome shotgun (WGS) entry which is preliminary data.</text>
</comment>
<evidence type="ECO:0000256" key="2">
    <source>
        <dbReference type="ARBA" id="ARBA00022499"/>
    </source>
</evidence>
<protein>
    <recommendedName>
        <fullName evidence="9">YEATS domain-containing protein 2</fullName>
    </recommendedName>
</protein>
<dbReference type="InterPro" id="IPR055129">
    <property type="entry name" value="YEATS_dom"/>
</dbReference>
<comment type="function">
    <text evidence="7">Chromatin reader component of the ATAC complex, a complex with histone acetyltransferase activity on histones H3 and H4. YEATS2 specifically recognizes and binds histone H3 crotonylated at 'Lys-27' (H3K27cr). Crotonylation marks active promoters and enhancers and confers resistance to transcriptional repressors.</text>
</comment>
<dbReference type="GO" id="GO:0051726">
    <property type="term" value="P:regulation of cell cycle"/>
    <property type="evidence" value="ECO:0007669"/>
    <property type="project" value="UniProtKB-ARBA"/>
</dbReference>
<feature type="region of interest" description="Disordered" evidence="11">
    <location>
        <begin position="1"/>
        <end position="37"/>
    </location>
</feature>
<keyword evidence="6 10" id="KW-0539">Nucleus</keyword>
<keyword evidence="3" id="KW-0597">Phosphoprotein</keyword>
<dbReference type="PROSITE" id="PS51037">
    <property type="entry name" value="YEATS"/>
    <property type="match status" value="1"/>
</dbReference>
<evidence type="ECO:0000259" key="12">
    <source>
        <dbReference type="PROSITE" id="PS51037"/>
    </source>
</evidence>
<evidence type="ECO:0000256" key="4">
    <source>
        <dbReference type="ARBA" id="ARBA00022843"/>
    </source>
</evidence>
<organism evidence="13 14">
    <name type="scientific">Desmophyllum pertusum</name>
    <dbReference type="NCBI Taxonomy" id="174260"/>
    <lineage>
        <taxon>Eukaryota</taxon>
        <taxon>Metazoa</taxon>
        <taxon>Cnidaria</taxon>
        <taxon>Anthozoa</taxon>
        <taxon>Hexacorallia</taxon>
        <taxon>Scleractinia</taxon>
        <taxon>Caryophylliina</taxon>
        <taxon>Caryophylliidae</taxon>
        <taxon>Desmophyllum</taxon>
    </lineage>
</organism>
<comment type="subunit">
    <text evidence="8">Component of the ADA2A-containing complex (ATAC), composed of KAT14, KAT2A, TADA2L, TADA3L, ZZ3, MBIP, WDR5, YEATS2, SGF29 and DR1.</text>
</comment>
<dbReference type="InterPro" id="IPR005033">
    <property type="entry name" value="YEATS"/>
</dbReference>
<gene>
    <name evidence="13" type="primary">YEATS2</name>
    <name evidence="13" type="ORF">OS493_005996</name>
</gene>
<keyword evidence="2" id="KW-1017">Isopeptide bond</keyword>
<evidence type="ECO:0000313" key="14">
    <source>
        <dbReference type="Proteomes" id="UP001163046"/>
    </source>
</evidence>
<dbReference type="AlphaFoldDB" id="A0A9X0CI00"/>
<evidence type="ECO:0000256" key="3">
    <source>
        <dbReference type="ARBA" id="ARBA00022553"/>
    </source>
</evidence>
<dbReference type="PANTHER" id="PTHR23195">
    <property type="entry name" value="YEATS DOMAIN"/>
    <property type="match status" value="1"/>
</dbReference>
<feature type="domain" description="YEATS" evidence="12">
    <location>
        <begin position="284"/>
        <end position="432"/>
    </location>
</feature>
<evidence type="ECO:0000313" key="13">
    <source>
        <dbReference type="EMBL" id="KAJ7339593.1"/>
    </source>
</evidence>
<evidence type="ECO:0000256" key="6">
    <source>
        <dbReference type="ARBA" id="ARBA00023242"/>
    </source>
</evidence>
<keyword evidence="4" id="KW-0832">Ubl conjugation</keyword>
<dbReference type="Pfam" id="PF03366">
    <property type="entry name" value="YEATS"/>
    <property type="match status" value="1"/>
</dbReference>
<dbReference type="FunFam" id="2.60.40.1970:FF:000001">
    <property type="entry name" value="YEATS domain containing 2"/>
    <property type="match status" value="1"/>
</dbReference>
<dbReference type="EMBL" id="MU827779">
    <property type="protein sequence ID" value="KAJ7339593.1"/>
    <property type="molecule type" value="Genomic_DNA"/>
</dbReference>
<dbReference type="CDD" id="cd16907">
    <property type="entry name" value="YEATS_YEATS2_like"/>
    <property type="match status" value="1"/>
</dbReference>
<sequence length="830" mass="93274">MENSLNGRETEDPDYESVSSERKREQGILSTRQQDAKEQAIQRMDRIIRQQFGFEIHLKEREIDLIDDRVSQAKAMLDRLRACVLAKYYGTSEHKGTGKNGKLIRDEVCDRKRSARNRGKRVECPSTAVTNHSSETVTPSSLQCQSETTDPFEAKKSAVIETLPNHLCTNGHLVDSLNFQSKKTLKAGNTNFVVNSDSSNLMLHEKQEKLTVSCDNTGHFTSISGEKLKPALVQHTWREQQGIESNQSNNGITQNCVKPNISEENPPSAVGSLSSATPMLVACTGSRFYIKKRIIIGNTSKYISIDRREDNDKSTHKWMVYVRGPPEDPNIDRFINKVWFFLHPSYRPNDIVEVNKPPFHLTRRGWGEFPVRVQLHFVDPRNKRVDIFHELKLDRTYTGLQTLGSETVVDLELDRRTFEDNCIPLTLSSKEESFSTDVLLAVSTNAKQDHGESSLDRSTVNNLHHHKNQMQAETALAAVRKFPSSSEILSQSPQVKKLKLESPVSIGSSAFSSTVSTPVNSLPASRCSSPELISSHVKVQNKLSDEVNELLRKAVKEHPLIDPGRNVVKHHYCASSMQQFLSWNIGKRRACEWQRAVAIRRRISTCMPSCKLSTKDVLVWCRRFGYTPCDKVTVDETNVSFCKLCGGCISVPTEEHSQENEAAHKCEEPPYTSLTPASDLCTEADVKEKCLPDIPQTKNDPEDVEIDVVGFIPEERKTKPQENKKVIYSIPPTPEQNWIRETCSDIGVKLKTVNTEGVDVHVIESLLLAACKGFAEDILRQSWACAADQTTSYGPRLVAPSHVHKAVCALPHCDFLSNAYLGEVLPLEEK</sequence>
<dbReference type="OrthoDB" id="1741717at2759"/>
<accession>A0A9X0CI00</accession>
<comment type="subcellular location">
    <subcellularLocation>
        <location evidence="1 10">Nucleus</location>
    </subcellularLocation>
</comment>
<keyword evidence="5" id="KW-0175">Coiled coil</keyword>
<dbReference type="GO" id="GO:0006355">
    <property type="term" value="P:regulation of DNA-templated transcription"/>
    <property type="evidence" value="ECO:0007669"/>
    <property type="project" value="InterPro"/>
</dbReference>
<dbReference type="GO" id="GO:0000123">
    <property type="term" value="C:histone acetyltransferase complex"/>
    <property type="evidence" value="ECO:0007669"/>
    <property type="project" value="UniProtKB-ARBA"/>
</dbReference>